<dbReference type="EMBL" id="JYIJ01000019">
    <property type="protein sequence ID" value="KWW97890.1"/>
    <property type="molecule type" value="Genomic_DNA"/>
</dbReference>
<dbReference type="PATRIC" id="fig|1469144.8.peg.830"/>
<organism evidence="3 4">
    <name type="scientific">Carbonactinospora thermoautotrophica</name>
    <dbReference type="NCBI Taxonomy" id="1469144"/>
    <lineage>
        <taxon>Bacteria</taxon>
        <taxon>Bacillati</taxon>
        <taxon>Actinomycetota</taxon>
        <taxon>Actinomycetes</taxon>
        <taxon>Kitasatosporales</taxon>
        <taxon>Carbonactinosporaceae</taxon>
        <taxon>Carbonactinospora</taxon>
    </lineage>
</organism>
<dbReference type="EMBL" id="JYIK01001061">
    <property type="protein sequence ID" value="KWX07349.1"/>
    <property type="molecule type" value="Genomic_DNA"/>
</dbReference>
<gene>
    <name evidence="2" type="ORF">TH66_21025</name>
    <name evidence="3" type="ORF">TR74_19080</name>
</gene>
<evidence type="ECO:0000313" key="5">
    <source>
        <dbReference type="Proteomes" id="UP000070659"/>
    </source>
</evidence>
<sequence>MDEPARRPRRKPAGDAPADPAQCRGARPHVGMARMIVLRAVVDPECATCHGTGTVNSNPCGPCSLPLTPSEIAFLYGKKVPDAPAQP</sequence>
<evidence type="ECO:0000256" key="1">
    <source>
        <dbReference type="SAM" id="MobiDB-lite"/>
    </source>
</evidence>
<evidence type="ECO:0000313" key="4">
    <source>
        <dbReference type="Proteomes" id="UP000070598"/>
    </source>
</evidence>
<protein>
    <submittedName>
        <fullName evidence="3">Uncharacterized protein</fullName>
    </submittedName>
</protein>
<proteinExistence type="predicted"/>
<reference evidence="4" key="2">
    <citation type="submission" date="2015-02" db="EMBL/GenBank/DDBJ databases">
        <title>Physiological reanalysis, assessment of diazotrophy, and genome sequences of multiple isolates of Streptomyces thermoautotrophicus.</title>
        <authorList>
            <person name="MacKellar D.C."/>
            <person name="Lieber L."/>
            <person name="Norman J."/>
            <person name="Bolger A."/>
            <person name="Tobin C."/>
            <person name="Murray J.W."/>
            <person name="Friesen M."/>
            <person name="Prell J."/>
        </authorList>
    </citation>
    <scope>NUCLEOTIDE SEQUENCE [LARGE SCALE GENOMIC DNA]</scope>
    <source>
        <strain evidence="4">UBT1</strain>
    </source>
</reference>
<dbReference type="Proteomes" id="UP000070598">
    <property type="component" value="Unassembled WGS sequence"/>
</dbReference>
<evidence type="ECO:0000313" key="2">
    <source>
        <dbReference type="EMBL" id="KWW97890.1"/>
    </source>
</evidence>
<accession>A0A132NB20</accession>
<comment type="caution">
    <text evidence="3">The sequence shown here is derived from an EMBL/GenBank/DDBJ whole genome shotgun (WGS) entry which is preliminary data.</text>
</comment>
<name>A0A132NB20_9ACTN</name>
<evidence type="ECO:0000313" key="3">
    <source>
        <dbReference type="EMBL" id="KWX07349.1"/>
    </source>
</evidence>
<dbReference type="InterPro" id="IPR036410">
    <property type="entry name" value="HSP_DnaJ_Cys-rich_dom_sf"/>
</dbReference>
<reference evidence="3 5" key="1">
    <citation type="submission" date="2015-02" db="EMBL/GenBank/DDBJ databases">
        <title>Physiological reanalysis, assessment of diazotrophy, and genome sequences of multiple isolates of Streptomyces thermoautotrophicus.</title>
        <authorList>
            <person name="MacKellar D.C."/>
            <person name="Lieber L."/>
            <person name="Norman J."/>
            <person name="Bolger A."/>
            <person name="Tobin C."/>
            <person name="Murray J.W."/>
            <person name="Prell J."/>
        </authorList>
    </citation>
    <scope>NUCLEOTIDE SEQUENCE [LARGE SCALE GENOMIC DNA]</scope>
    <source>
        <strain evidence="3 5">UBT1</strain>
    </source>
</reference>
<dbReference type="SUPFAM" id="SSF57938">
    <property type="entry name" value="DnaJ/Hsp40 cysteine-rich domain"/>
    <property type="match status" value="1"/>
</dbReference>
<feature type="region of interest" description="Disordered" evidence="1">
    <location>
        <begin position="1"/>
        <end position="27"/>
    </location>
</feature>
<dbReference type="AlphaFoldDB" id="A0A132NB20"/>
<dbReference type="Proteomes" id="UP000070659">
    <property type="component" value="Unassembled WGS sequence"/>
</dbReference>